<dbReference type="Proteomes" id="UP001224359">
    <property type="component" value="Unassembled WGS sequence"/>
</dbReference>
<evidence type="ECO:0000313" key="3">
    <source>
        <dbReference type="Proteomes" id="UP001224359"/>
    </source>
</evidence>
<reference evidence="2 3" key="1">
    <citation type="submission" date="2023-07" db="EMBL/GenBank/DDBJ databases">
        <title>Genomic Encyclopedia of Type Strains, Phase IV (KMG-IV): sequencing the most valuable type-strain genomes for metagenomic binning, comparative biology and taxonomic classification.</title>
        <authorList>
            <person name="Goeker M."/>
        </authorList>
    </citation>
    <scope>NUCLEOTIDE SEQUENCE [LARGE SCALE GENOMIC DNA]</scope>
    <source>
        <strain evidence="2 3">DSM 16460</strain>
    </source>
</reference>
<keyword evidence="3" id="KW-1185">Reference proteome</keyword>
<dbReference type="InterPro" id="IPR003744">
    <property type="entry name" value="YhhQ"/>
</dbReference>
<proteinExistence type="inferred from homology"/>
<dbReference type="PANTHER" id="PTHR34300:SF2">
    <property type="entry name" value="QUEUOSINE PRECURSOR TRANSPORTER-RELATED"/>
    <property type="match status" value="1"/>
</dbReference>
<keyword evidence="1" id="KW-1003">Cell membrane</keyword>
<keyword evidence="1" id="KW-0812">Transmembrane</keyword>
<keyword evidence="1" id="KW-1133">Transmembrane helix</keyword>
<gene>
    <name evidence="2" type="ORF">J2S77_001289</name>
</gene>
<organism evidence="2 3">
    <name type="scientific">Alkalibacillus salilacus</name>
    <dbReference type="NCBI Taxonomy" id="284582"/>
    <lineage>
        <taxon>Bacteria</taxon>
        <taxon>Bacillati</taxon>
        <taxon>Bacillota</taxon>
        <taxon>Bacilli</taxon>
        <taxon>Bacillales</taxon>
        <taxon>Bacillaceae</taxon>
        <taxon>Alkalibacillus</taxon>
    </lineage>
</organism>
<feature type="transmembrane region" description="Helical" evidence="1">
    <location>
        <begin position="6"/>
        <end position="24"/>
    </location>
</feature>
<comment type="similarity">
    <text evidence="1">Belongs to the vitamin uptake transporter (VUT/ECF) (TC 2.A.88) family. Q precursor transporter subfamily.</text>
</comment>
<feature type="transmembrane region" description="Helical" evidence="1">
    <location>
        <begin position="84"/>
        <end position="103"/>
    </location>
</feature>
<evidence type="ECO:0000313" key="2">
    <source>
        <dbReference type="EMBL" id="MDQ0159325.1"/>
    </source>
</evidence>
<dbReference type="HAMAP" id="MF_02088">
    <property type="entry name" value="Q_prec_transport"/>
    <property type="match status" value="1"/>
</dbReference>
<feature type="transmembrane region" description="Helical" evidence="1">
    <location>
        <begin position="51"/>
        <end position="72"/>
    </location>
</feature>
<dbReference type="NCBIfam" id="TIGR00697">
    <property type="entry name" value="queuosine precursor transporter"/>
    <property type="match status" value="1"/>
</dbReference>
<dbReference type="EMBL" id="JAUSTQ010000004">
    <property type="protein sequence ID" value="MDQ0159325.1"/>
    <property type="molecule type" value="Genomic_DNA"/>
</dbReference>
<evidence type="ECO:0000256" key="1">
    <source>
        <dbReference type="HAMAP-Rule" id="MF_02088"/>
    </source>
</evidence>
<sequence length="225" mass="25367">MNEILFFVTLAINFIGILLFYKLFGKTGLFAWIAFATVIANIEVVKSVNIFGLEATLGNVVYATIFLATDLLNEKYGKEEARKSVFVGLASMAFFVIMIQVDLNYVPNSEDFAHEPMETLFSITPRIMIASFVAYFISQLLDVYIFDAIKRKTDGKFLFIRNNISTATSQLVDSFIFTFIAFLGVFEFSTVVMIGITTYLLKLLVAILDTPILYLARKMNGPEKE</sequence>
<keyword evidence="1" id="KW-0472">Membrane</keyword>
<dbReference type="RefSeq" id="WP_306975716.1">
    <property type="nucleotide sequence ID" value="NZ_JAUSTQ010000004.1"/>
</dbReference>
<keyword evidence="1" id="KW-0813">Transport</keyword>
<feature type="transmembrane region" description="Helical" evidence="1">
    <location>
        <begin position="123"/>
        <end position="146"/>
    </location>
</feature>
<accession>A0ABT9VEC8</accession>
<feature type="transmembrane region" description="Helical" evidence="1">
    <location>
        <begin position="29"/>
        <end position="45"/>
    </location>
</feature>
<comment type="function">
    <text evidence="1">Involved in the import of queuosine (Q) precursors, required for Q precursor salvage.</text>
</comment>
<name>A0ABT9VEC8_9BACI</name>
<protein>
    <recommendedName>
        <fullName evidence="1">Probable queuosine precursor transporter</fullName>
        <shortName evidence="1">Q precursor transporter</shortName>
    </recommendedName>
</protein>
<feature type="transmembrane region" description="Helical" evidence="1">
    <location>
        <begin position="192"/>
        <end position="216"/>
    </location>
</feature>
<dbReference type="PANTHER" id="PTHR34300">
    <property type="entry name" value="QUEUOSINE PRECURSOR TRANSPORTER-RELATED"/>
    <property type="match status" value="1"/>
</dbReference>
<comment type="caution">
    <text evidence="2">The sequence shown here is derived from an EMBL/GenBank/DDBJ whole genome shotgun (WGS) entry which is preliminary data.</text>
</comment>
<feature type="transmembrane region" description="Helical" evidence="1">
    <location>
        <begin position="167"/>
        <end position="186"/>
    </location>
</feature>
<dbReference type="Pfam" id="PF02592">
    <property type="entry name" value="Vut_1"/>
    <property type="match status" value="1"/>
</dbReference>
<comment type="subcellular location">
    <subcellularLocation>
        <location evidence="1">Cell membrane</location>
        <topology evidence="1">Multi-pass membrane protein</topology>
    </subcellularLocation>
</comment>